<dbReference type="InterPro" id="IPR005105">
    <property type="entry name" value="GlnD_Uridyltrans_N"/>
</dbReference>
<dbReference type="SMART" id="SM00100">
    <property type="entry name" value="cNMP"/>
    <property type="match status" value="1"/>
</dbReference>
<dbReference type="CDD" id="cd05401">
    <property type="entry name" value="NT_GlnE_GlnD_like"/>
    <property type="match status" value="1"/>
</dbReference>
<dbReference type="SUPFAM" id="SSF54631">
    <property type="entry name" value="CBS-domain pair"/>
    <property type="match status" value="1"/>
</dbReference>
<accession>A0A1H0GV38</accession>
<dbReference type="InterPro" id="IPR051462">
    <property type="entry name" value="CBS_domain-containing"/>
</dbReference>
<dbReference type="PROSITE" id="PS50042">
    <property type="entry name" value="CNMP_BINDING_3"/>
    <property type="match status" value="1"/>
</dbReference>
<dbReference type="InterPro" id="IPR043519">
    <property type="entry name" value="NT_sf"/>
</dbReference>
<dbReference type="SMART" id="SM00116">
    <property type="entry name" value="CBS"/>
    <property type="match status" value="2"/>
</dbReference>
<dbReference type="Gene3D" id="3.30.460.10">
    <property type="entry name" value="Beta Polymerase, domain 2"/>
    <property type="match status" value="1"/>
</dbReference>
<dbReference type="SUPFAM" id="SSF81301">
    <property type="entry name" value="Nucleotidyltransferase"/>
    <property type="match status" value="1"/>
</dbReference>
<evidence type="ECO:0000259" key="5">
    <source>
        <dbReference type="PROSITE" id="PS51371"/>
    </source>
</evidence>
<gene>
    <name evidence="6" type="ORF">SAMN04488053_10747</name>
</gene>
<dbReference type="CDD" id="cd04587">
    <property type="entry name" value="CBS_pair_CAP-ED_NT_Pol-beta-like_DUF294_assoc"/>
    <property type="match status" value="1"/>
</dbReference>
<dbReference type="InterPro" id="IPR046342">
    <property type="entry name" value="CBS_dom_sf"/>
</dbReference>
<dbReference type="Proteomes" id="UP000198778">
    <property type="component" value="Unassembled WGS sequence"/>
</dbReference>
<evidence type="ECO:0000259" key="4">
    <source>
        <dbReference type="PROSITE" id="PS50042"/>
    </source>
</evidence>
<dbReference type="Gene3D" id="2.60.120.10">
    <property type="entry name" value="Jelly Rolls"/>
    <property type="match status" value="1"/>
</dbReference>
<dbReference type="SUPFAM" id="SSF51206">
    <property type="entry name" value="cAMP-binding domain-like"/>
    <property type="match status" value="1"/>
</dbReference>
<dbReference type="PANTHER" id="PTHR48108">
    <property type="entry name" value="CBS DOMAIN-CONTAINING PROTEIN CBSX2, CHLOROPLASTIC"/>
    <property type="match status" value="1"/>
</dbReference>
<dbReference type="OrthoDB" id="9810963at2"/>
<dbReference type="InterPro" id="IPR014710">
    <property type="entry name" value="RmlC-like_jellyroll"/>
</dbReference>
<dbReference type="InterPro" id="IPR018821">
    <property type="entry name" value="DUF294_put_nucleoTrafse_sb-bd"/>
</dbReference>
<sequence>MEPKNNHIDQVLHHPMFSGLSRAETDELLNACEWSTFKAGEKILYAKSTREGLLLILEGVAEVCVDAGKKENQEVLEVLEPGEMVGFSSLADFLGEPNPHEENYTVEVRAIEETVCLRIPYEVLEARWNDESVRDYVMRQVATRLREIYASLAEQVKLATQWGESEPFIRRVQDLMSQPALCKTEDTPVQELAEFMMEHKVSSLLITDNKGKLSGIITEKDIVSRYVAAGIQTNKNAKDIMTPDPYTVTRNEYYYEALSRFLINGIKHMPVVTNKKPIGMVTLSDLLRRKNRGTFDILQEIEVSTEANLGEVKLAIYGVLEKLLDDHIPILHVLEVITSLYDKLVLHIIALAIQKMEEENAGAPPLPFGFYMMGSGGRGEQFMLTDQDHFFVYDNPPEGQEEEVDAYFAKLGKYIVEIMETAGYKRCEGNMMASYQQWRGSITRWEERLRTWGLRATNDNILLGHNFLAFRFLYGDEALHDRFVSMVGEQFEKSRIFLYRAAQQEKQTPVPALDHPIRAIFRMKKEKIDIKKQALFPFYHGLQLLSVQHGIIEGTPKEKIYLLKQKKIFSSDFAEELLYAYEVLLSVRVSQSWGRYQRGETSTSEVYFTHMKTREKEELMIALKTIRSLQSQTLASFGIM</sequence>
<name>A0A1H0GV38_9BACI</name>
<dbReference type="AlphaFoldDB" id="A0A1H0GV38"/>
<feature type="domain" description="CBS" evidence="5">
    <location>
        <begin position="176"/>
        <end position="233"/>
    </location>
</feature>
<evidence type="ECO:0000256" key="1">
    <source>
        <dbReference type="ARBA" id="ARBA00022737"/>
    </source>
</evidence>
<keyword evidence="3" id="KW-0129">CBS domain</keyword>
<dbReference type="Pfam" id="PF03445">
    <property type="entry name" value="DUF294"/>
    <property type="match status" value="1"/>
</dbReference>
<dbReference type="PROSITE" id="PS51371">
    <property type="entry name" value="CBS"/>
    <property type="match status" value="2"/>
</dbReference>
<keyword evidence="7" id="KW-1185">Reference proteome</keyword>
<feature type="domain" description="Cyclic nucleotide-binding" evidence="4">
    <location>
        <begin position="16"/>
        <end position="125"/>
    </location>
</feature>
<keyword evidence="2" id="KW-0010">Activator</keyword>
<dbReference type="EMBL" id="FNIL01000007">
    <property type="protein sequence ID" value="SDO10747.1"/>
    <property type="molecule type" value="Genomic_DNA"/>
</dbReference>
<dbReference type="Gene3D" id="3.10.580.10">
    <property type="entry name" value="CBS-domain"/>
    <property type="match status" value="1"/>
</dbReference>
<dbReference type="InterPro" id="IPR000595">
    <property type="entry name" value="cNMP-bd_dom"/>
</dbReference>
<evidence type="ECO:0000313" key="7">
    <source>
        <dbReference type="Proteomes" id="UP000198778"/>
    </source>
</evidence>
<dbReference type="Pfam" id="PF00027">
    <property type="entry name" value="cNMP_binding"/>
    <property type="match status" value="1"/>
</dbReference>
<dbReference type="GO" id="GO:0008773">
    <property type="term" value="F:[protein-PII] uridylyltransferase activity"/>
    <property type="evidence" value="ECO:0007669"/>
    <property type="project" value="InterPro"/>
</dbReference>
<dbReference type="RefSeq" id="WP_090843099.1">
    <property type="nucleotide sequence ID" value="NZ_FNIL01000007.1"/>
</dbReference>
<evidence type="ECO:0000313" key="6">
    <source>
        <dbReference type="EMBL" id="SDO10747.1"/>
    </source>
</evidence>
<dbReference type="CDD" id="cd00038">
    <property type="entry name" value="CAP_ED"/>
    <property type="match status" value="1"/>
</dbReference>
<protein>
    <submittedName>
        <fullName evidence="6">CBS domain-containing protein</fullName>
    </submittedName>
</protein>
<dbReference type="InterPro" id="IPR000644">
    <property type="entry name" value="CBS_dom"/>
</dbReference>
<proteinExistence type="predicted"/>
<feature type="domain" description="CBS" evidence="5">
    <location>
        <begin position="241"/>
        <end position="297"/>
    </location>
</feature>
<evidence type="ECO:0000256" key="2">
    <source>
        <dbReference type="ARBA" id="ARBA00023159"/>
    </source>
</evidence>
<organism evidence="6 7">
    <name type="scientific">Alkalicoccus daliensis</name>
    <dbReference type="NCBI Taxonomy" id="745820"/>
    <lineage>
        <taxon>Bacteria</taxon>
        <taxon>Bacillati</taxon>
        <taxon>Bacillota</taxon>
        <taxon>Bacilli</taxon>
        <taxon>Bacillales</taxon>
        <taxon>Bacillaceae</taxon>
        <taxon>Alkalicoccus</taxon>
    </lineage>
</organism>
<dbReference type="Pfam" id="PF10335">
    <property type="entry name" value="DUF294_C"/>
    <property type="match status" value="1"/>
</dbReference>
<dbReference type="PANTHER" id="PTHR48108:SF26">
    <property type="entry name" value="CBS DOMAIN-CONTAINING PROTEIN DDB_G0289609"/>
    <property type="match status" value="1"/>
</dbReference>
<reference evidence="7" key="1">
    <citation type="submission" date="2016-10" db="EMBL/GenBank/DDBJ databases">
        <authorList>
            <person name="Varghese N."/>
            <person name="Submissions S."/>
        </authorList>
    </citation>
    <scope>NUCLEOTIDE SEQUENCE [LARGE SCALE GENOMIC DNA]</scope>
    <source>
        <strain evidence="7">CGMCC 1.10369</strain>
    </source>
</reference>
<evidence type="ECO:0000256" key="3">
    <source>
        <dbReference type="PROSITE-ProRule" id="PRU00703"/>
    </source>
</evidence>
<keyword evidence="1" id="KW-0677">Repeat</keyword>
<dbReference type="Pfam" id="PF00571">
    <property type="entry name" value="CBS"/>
    <property type="match status" value="2"/>
</dbReference>
<dbReference type="InterPro" id="IPR018490">
    <property type="entry name" value="cNMP-bd_dom_sf"/>
</dbReference>
<dbReference type="STRING" id="745820.SAMN04488053_10747"/>